<dbReference type="Gene3D" id="1.10.10.10">
    <property type="entry name" value="Winged helix-like DNA-binding domain superfamily/Winged helix DNA-binding domain"/>
    <property type="match status" value="1"/>
</dbReference>
<dbReference type="EMBL" id="LAZR01000812">
    <property type="protein sequence ID" value="KKN57235.1"/>
    <property type="molecule type" value="Genomic_DNA"/>
</dbReference>
<dbReference type="AlphaFoldDB" id="A0A0F9RKY7"/>
<proteinExistence type="predicted"/>
<reference evidence="1" key="1">
    <citation type="journal article" date="2015" name="Nature">
        <title>Complex archaea that bridge the gap between prokaryotes and eukaryotes.</title>
        <authorList>
            <person name="Spang A."/>
            <person name="Saw J.H."/>
            <person name="Jorgensen S.L."/>
            <person name="Zaremba-Niedzwiedzka K."/>
            <person name="Martijn J."/>
            <person name="Lind A.E."/>
            <person name="van Eijk R."/>
            <person name="Schleper C."/>
            <person name="Guy L."/>
            <person name="Ettema T.J."/>
        </authorList>
    </citation>
    <scope>NUCLEOTIDE SEQUENCE</scope>
</reference>
<dbReference type="InterPro" id="IPR036388">
    <property type="entry name" value="WH-like_DNA-bd_sf"/>
</dbReference>
<dbReference type="InterPro" id="IPR009057">
    <property type="entry name" value="Homeodomain-like_sf"/>
</dbReference>
<evidence type="ECO:0008006" key="2">
    <source>
        <dbReference type="Google" id="ProtNLM"/>
    </source>
</evidence>
<evidence type="ECO:0000313" key="1">
    <source>
        <dbReference type="EMBL" id="KKN57235.1"/>
    </source>
</evidence>
<name>A0A0F9RKY7_9ZZZZ</name>
<dbReference type="Pfam" id="PF01527">
    <property type="entry name" value="HTH_Tnp_1"/>
    <property type="match status" value="1"/>
</dbReference>
<dbReference type="GO" id="GO:0004803">
    <property type="term" value="F:transposase activity"/>
    <property type="evidence" value="ECO:0007669"/>
    <property type="project" value="InterPro"/>
</dbReference>
<sequence length="121" mass="13511">MTKNKMANRYSPEVRARAVRMVFEHQGSYETQAGAIAAITPKIGCIPQTLSGWVKQAEKDSGMRGGVTTEERDRIKTLERENRELRQANESRPRHCTVGNDSPVTPRVSDLLCNCDLVHAS</sequence>
<gene>
    <name evidence="1" type="ORF">LCGC14_0564060</name>
</gene>
<dbReference type="GO" id="GO:0006313">
    <property type="term" value="P:DNA transposition"/>
    <property type="evidence" value="ECO:0007669"/>
    <property type="project" value="InterPro"/>
</dbReference>
<dbReference type="InterPro" id="IPR002514">
    <property type="entry name" value="Transposase_8"/>
</dbReference>
<organism evidence="1">
    <name type="scientific">marine sediment metagenome</name>
    <dbReference type="NCBI Taxonomy" id="412755"/>
    <lineage>
        <taxon>unclassified sequences</taxon>
        <taxon>metagenomes</taxon>
        <taxon>ecological metagenomes</taxon>
    </lineage>
</organism>
<comment type="caution">
    <text evidence="1">The sequence shown here is derived from an EMBL/GenBank/DDBJ whole genome shotgun (WGS) entry which is preliminary data.</text>
</comment>
<dbReference type="GO" id="GO:0003677">
    <property type="term" value="F:DNA binding"/>
    <property type="evidence" value="ECO:0007669"/>
    <property type="project" value="InterPro"/>
</dbReference>
<accession>A0A0F9RKY7</accession>
<protein>
    <recommendedName>
        <fullName evidence="2">Transposase IS3/IS911 family protein</fullName>
    </recommendedName>
</protein>
<dbReference type="SUPFAM" id="SSF46689">
    <property type="entry name" value="Homeodomain-like"/>
    <property type="match status" value="1"/>
</dbReference>